<dbReference type="Proteomes" id="UP000192610">
    <property type="component" value="Unassembled WGS sequence"/>
</dbReference>
<protein>
    <recommendedName>
        <fullName evidence="3">DUF4242 domain-containing protein</fullName>
    </recommendedName>
</protein>
<dbReference type="Gene3D" id="3.30.70.3090">
    <property type="entry name" value="ORF SCO4226, nickel-binding ferredoxin-like monomer"/>
    <property type="match status" value="1"/>
</dbReference>
<dbReference type="Pfam" id="PF14026">
    <property type="entry name" value="SCO4226-like"/>
    <property type="match status" value="1"/>
</dbReference>
<dbReference type="RefSeq" id="WP_081197468.1">
    <property type="nucleotide sequence ID" value="NZ_FOCZ01000003.1"/>
</dbReference>
<comment type="caution">
    <text evidence="1">The sequence shown here is derived from an EMBL/GenBank/DDBJ whole genome shotgun (WGS) entry which is preliminary data.</text>
</comment>
<gene>
    <name evidence="1" type="ORF">A4H97_21975</name>
</gene>
<name>A0A1V9F8I6_9BACT</name>
<dbReference type="InterPro" id="IPR042557">
    <property type="entry name" value="SCO4226"/>
</dbReference>
<dbReference type="OrthoDB" id="9800027at2"/>
<organism evidence="1 2">
    <name type="scientific">Niastella yeongjuensis</name>
    <dbReference type="NCBI Taxonomy" id="354355"/>
    <lineage>
        <taxon>Bacteria</taxon>
        <taxon>Pseudomonadati</taxon>
        <taxon>Bacteroidota</taxon>
        <taxon>Chitinophagia</taxon>
        <taxon>Chitinophagales</taxon>
        <taxon>Chitinophagaceae</taxon>
        <taxon>Niastella</taxon>
    </lineage>
</organism>
<accession>A0A1V9F8I6</accession>
<sequence>MPKFVIEREMPGVGNLSPEQLRAASQTSCGVLLDMGPQIQWVHSYVTGDKIYCIYNAPDEAAIKKHAQLAGFPADRISRVMTIIDPTTAEA</sequence>
<evidence type="ECO:0000313" key="2">
    <source>
        <dbReference type="Proteomes" id="UP000192610"/>
    </source>
</evidence>
<reference evidence="2" key="1">
    <citation type="submission" date="2016-04" db="EMBL/GenBank/DDBJ databases">
        <authorList>
            <person name="Chen L."/>
            <person name="Zhuang W."/>
            <person name="Wang G."/>
        </authorList>
    </citation>
    <scope>NUCLEOTIDE SEQUENCE [LARGE SCALE GENOMIC DNA]</scope>
    <source>
        <strain evidence="2">17621</strain>
    </source>
</reference>
<evidence type="ECO:0000313" key="1">
    <source>
        <dbReference type="EMBL" id="OQP54635.1"/>
    </source>
</evidence>
<evidence type="ECO:0008006" key="3">
    <source>
        <dbReference type="Google" id="ProtNLM"/>
    </source>
</evidence>
<keyword evidence="2" id="KW-1185">Reference proteome</keyword>
<proteinExistence type="predicted"/>
<dbReference type="InterPro" id="IPR025336">
    <property type="entry name" value="SCO4226-like"/>
</dbReference>
<dbReference type="AlphaFoldDB" id="A0A1V9F8I6"/>
<dbReference type="EMBL" id="LVXG01000003">
    <property type="protein sequence ID" value="OQP54635.1"/>
    <property type="molecule type" value="Genomic_DNA"/>
</dbReference>